<dbReference type="SUPFAM" id="SSF82282">
    <property type="entry name" value="Homocysteine S-methyltransferase"/>
    <property type="match status" value="1"/>
</dbReference>
<accession>A0A382XT29</accession>
<organism evidence="1">
    <name type="scientific">marine metagenome</name>
    <dbReference type="NCBI Taxonomy" id="408172"/>
    <lineage>
        <taxon>unclassified sequences</taxon>
        <taxon>metagenomes</taxon>
        <taxon>ecological metagenomes</taxon>
    </lineage>
</organism>
<dbReference type="EMBL" id="UINC01170116">
    <property type="protein sequence ID" value="SVD74000.1"/>
    <property type="molecule type" value="Genomic_DNA"/>
</dbReference>
<proteinExistence type="predicted"/>
<gene>
    <name evidence="1" type="ORF">METZ01_LOCUS426854</name>
</gene>
<sequence length="127" mass="14136">LLKKVREKVSCHVAGLPVPYRTTEKEPTFLNITDSGCDCIPGGNAFPAALDNLLCNRFEMAEFAKDCLNKKINFIGICCGAESHHIREMAIAIGKNPISQKYSPDMSKHFHHGTDSSLKKVNKEIKY</sequence>
<name>A0A382XT29_9ZZZZ</name>
<evidence type="ECO:0008006" key="2">
    <source>
        <dbReference type="Google" id="ProtNLM"/>
    </source>
</evidence>
<protein>
    <recommendedName>
        <fullName evidence="2">Hcy-binding domain-containing protein</fullName>
    </recommendedName>
</protein>
<reference evidence="1" key="1">
    <citation type="submission" date="2018-05" db="EMBL/GenBank/DDBJ databases">
        <authorList>
            <person name="Lanie J.A."/>
            <person name="Ng W.-L."/>
            <person name="Kazmierczak K.M."/>
            <person name="Andrzejewski T.M."/>
            <person name="Davidsen T.M."/>
            <person name="Wayne K.J."/>
            <person name="Tettelin H."/>
            <person name="Glass J.I."/>
            <person name="Rusch D."/>
            <person name="Podicherti R."/>
            <person name="Tsui H.-C.T."/>
            <person name="Winkler M.E."/>
        </authorList>
    </citation>
    <scope>NUCLEOTIDE SEQUENCE</scope>
</reference>
<dbReference type="AlphaFoldDB" id="A0A382XT29"/>
<dbReference type="InterPro" id="IPR036589">
    <property type="entry name" value="HCY_dom_sf"/>
</dbReference>
<dbReference type="Gene3D" id="3.20.20.330">
    <property type="entry name" value="Homocysteine-binding-like domain"/>
    <property type="match status" value="1"/>
</dbReference>
<evidence type="ECO:0000313" key="1">
    <source>
        <dbReference type="EMBL" id="SVD74000.1"/>
    </source>
</evidence>
<feature type="non-terminal residue" evidence="1">
    <location>
        <position position="1"/>
    </location>
</feature>